<protein>
    <recommendedName>
        <fullName evidence="3">Retrotransposon gag domain-containing protein</fullName>
    </recommendedName>
</protein>
<dbReference type="AlphaFoldDB" id="A0AAP0BEX4"/>
<dbReference type="Proteomes" id="UP001418222">
    <property type="component" value="Unassembled WGS sequence"/>
</dbReference>
<organism evidence="1 2">
    <name type="scientific">Platanthera zijinensis</name>
    <dbReference type="NCBI Taxonomy" id="2320716"/>
    <lineage>
        <taxon>Eukaryota</taxon>
        <taxon>Viridiplantae</taxon>
        <taxon>Streptophyta</taxon>
        <taxon>Embryophyta</taxon>
        <taxon>Tracheophyta</taxon>
        <taxon>Spermatophyta</taxon>
        <taxon>Magnoliopsida</taxon>
        <taxon>Liliopsida</taxon>
        <taxon>Asparagales</taxon>
        <taxon>Orchidaceae</taxon>
        <taxon>Orchidoideae</taxon>
        <taxon>Orchideae</taxon>
        <taxon>Orchidinae</taxon>
        <taxon>Platanthera</taxon>
    </lineage>
</organism>
<evidence type="ECO:0008006" key="3">
    <source>
        <dbReference type="Google" id="ProtNLM"/>
    </source>
</evidence>
<evidence type="ECO:0000313" key="1">
    <source>
        <dbReference type="EMBL" id="KAK8937036.1"/>
    </source>
</evidence>
<keyword evidence="2" id="KW-1185">Reference proteome</keyword>
<comment type="caution">
    <text evidence="1">The sequence shown here is derived from an EMBL/GenBank/DDBJ whole genome shotgun (WGS) entry which is preliminary data.</text>
</comment>
<proteinExistence type="predicted"/>
<accession>A0AAP0BEX4</accession>
<dbReference type="EMBL" id="JBBWWQ010000010">
    <property type="protein sequence ID" value="KAK8937036.1"/>
    <property type="molecule type" value="Genomic_DNA"/>
</dbReference>
<sequence>MADTLMFKRLNPPSFNGSRDFFVISEWLSQMEKHFEYAGVPEAHKVHLAAYQLTEDAYTWWLQRRSLPIHYDLGAVQECTHGKVSFVRGARQAS</sequence>
<name>A0AAP0BEX4_9ASPA</name>
<evidence type="ECO:0000313" key="2">
    <source>
        <dbReference type="Proteomes" id="UP001418222"/>
    </source>
</evidence>
<reference evidence="1 2" key="1">
    <citation type="journal article" date="2022" name="Nat. Plants">
        <title>Genomes of leafy and leafless Platanthera orchids illuminate the evolution of mycoheterotrophy.</title>
        <authorList>
            <person name="Li M.H."/>
            <person name="Liu K.W."/>
            <person name="Li Z."/>
            <person name="Lu H.C."/>
            <person name="Ye Q.L."/>
            <person name="Zhang D."/>
            <person name="Wang J.Y."/>
            <person name="Li Y.F."/>
            <person name="Zhong Z.M."/>
            <person name="Liu X."/>
            <person name="Yu X."/>
            <person name="Liu D.K."/>
            <person name="Tu X.D."/>
            <person name="Liu B."/>
            <person name="Hao Y."/>
            <person name="Liao X.Y."/>
            <person name="Jiang Y.T."/>
            <person name="Sun W.H."/>
            <person name="Chen J."/>
            <person name="Chen Y.Q."/>
            <person name="Ai Y."/>
            <person name="Zhai J.W."/>
            <person name="Wu S.S."/>
            <person name="Zhou Z."/>
            <person name="Hsiao Y.Y."/>
            <person name="Wu W.L."/>
            <person name="Chen Y.Y."/>
            <person name="Lin Y.F."/>
            <person name="Hsu J.L."/>
            <person name="Li C.Y."/>
            <person name="Wang Z.W."/>
            <person name="Zhao X."/>
            <person name="Zhong W.Y."/>
            <person name="Ma X.K."/>
            <person name="Ma L."/>
            <person name="Huang J."/>
            <person name="Chen G.Z."/>
            <person name="Huang M.Z."/>
            <person name="Huang L."/>
            <person name="Peng D.H."/>
            <person name="Luo Y.B."/>
            <person name="Zou S.Q."/>
            <person name="Chen S.P."/>
            <person name="Lan S."/>
            <person name="Tsai W.C."/>
            <person name="Van de Peer Y."/>
            <person name="Liu Z.J."/>
        </authorList>
    </citation>
    <scope>NUCLEOTIDE SEQUENCE [LARGE SCALE GENOMIC DNA]</scope>
    <source>
        <strain evidence="1">Lor287</strain>
    </source>
</reference>
<gene>
    <name evidence="1" type="ORF">KSP39_PZI012485</name>
</gene>